<accession>W4Q533</accession>
<keyword evidence="4" id="KW-1185">Reference proteome</keyword>
<evidence type="ECO:0000313" key="3">
    <source>
        <dbReference type="EMBL" id="GAE27055.1"/>
    </source>
</evidence>
<comment type="caution">
    <text evidence="3">The sequence shown here is derived from an EMBL/GenBank/DDBJ whole genome shotgun (WGS) entry which is preliminary data.</text>
</comment>
<dbReference type="Gene3D" id="3.90.420.10">
    <property type="entry name" value="Oxidoreductase, molybdopterin-binding domain"/>
    <property type="match status" value="1"/>
</dbReference>
<dbReference type="EMBL" id="BAUT01000038">
    <property type="protein sequence ID" value="GAE27055.1"/>
    <property type="molecule type" value="Genomic_DNA"/>
</dbReference>
<feature type="compositionally biased region" description="Polar residues" evidence="1">
    <location>
        <begin position="1"/>
        <end position="17"/>
    </location>
</feature>
<evidence type="ECO:0000313" key="4">
    <source>
        <dbReference type="Proteomes" id="UP000018890"/>
    </source>
</evidence>
<dbReference type="Pfam" id="PF00174">
    <property type="entry name" value="Oxidored_molyb"/>
    <property type="match status" value="1"/>
</dbReference>
<name>W4Q533_9BACI</name>
<proteinExistence type="predicted"/>
<dbReference type="PANTHER" id="PTHR19372">
    <property type="entry name" value="SULFITE REDUCTASE"/>
    <property type="match status" value="1"/>
</dbReference>
<evidence type="ECO:0000256" key="1">
    <source>
        <dbReference type="SAM" id="MobiDB-lite"/>
    </source>
</evidence>
<dbReference type="AlphaFoldDB" id="W4Q533"/>
<sequence>MSNPQNPLNKPTLTTHQLHPENKETPISFIDHDLISSRLFYKRNHFSYPTLTYSNYWLPINGMVTTPKVFSLEEIAKFPSITTKVVMECAGNKRSLFKPLTFGEQWGKGALVKVSGREFP</sequence>
<feature type="domain" description="Oxidoreductase molybdopterin-binding" evidence="2">
    <location>
        <begin position="45"/>
        <end position="113"/>
    </location>
</feature>
<organism evidence="3 4">
    <name type="scientific">Halalkalibacter wakoensis JCM 9140</name>
    <dbReference type="NCBI Taxonomy" id="1236970"/>
    <lineage>
        <taxon>Bacteria</taxon>
        <taxon>Bacillati</taxon>
        <taxon>Bacillota</taxon>
        <taxon>Bacilli</taxon>
        <taxon>Bacillales</taxon>
        <taxon>Bacillaceae</taxon>
        <taxon>Halalkalibacter</taxon>
    </lineage>
</organism>
<dbReference type="Proteomes" id="UP000018890">
    <property type="component" value="Unassembled WGS sequence"/>
</dbReference>
<dbReference type="GO" id="GO:0006790">
    <property type="term" value="P:sulfur compound metabolic process"/>
    <property type="evidence" value="ECO:0007669"/>
    <property type="project" value="TreeGrafter"/>
</dbReference>
<dbReference type="InterPro" id="IPR000572">
    <property type="entry name" value="OxRdtase_Mopterin-bd_dom"/>
</dbReference>
<dbReference type="GO" id="GO:0008482">
    <property type="term" value="F:sulfite oxidase activity"/>
    <property type="evidence" value="ECO:0007669"/>
    <property type="project" value="TreeGrafter"/>
</dbReference>
<feature type="region of interest" description="Disordered" evidence="1">
    <location>
        <begin position="1"/>
        <end position="21"/>
    </location>
</feature>
<dbReference type="GO" id="GO:0043546">
    <property type="term" value="F:molybdopterin cofactor binding"/>
    <property type="evidence" value="ECO:0007669"/>
    <property type="project" value="TreeGrafter"/>
</dbReference>
<dbReference type="SUPFAM" id="SSF56524">
    <property type="entry name" value="Oxidoreductase molybdopterin-binding domain"/>
    <property type="match status" value="1"/>
</dbReference>
<reference evidence="3" key="1">
    <citation type="journal article" date="2014" name="Genome Announc.">
        <title>Draft Genome Sequences of Three Alkaliphilic Bacillus Strains, Bacillus wakoensis JCM 9140T, Bacillus akibai JCM 9157T, and Bacillus hemicellulosilyticus JCM 9152T.</title>
        <authorList>
            <person name="Yuki M."/>
            <person name="Oshima K."/>
            <person name="Suda W."/>
            <person name="Oshida Y."/>
            <person name="Kitamura K."/>
            <person name="Iida T."/>
            <person name="Hattori M."/>
            <person name="Ohkuma M."/>
        </authorList>
    </citation>
    <scope>NUCLEOTIDE SEQUENCE [LARGE SCALE GENOMIC DNA]</scope>
    <source>
        <strain evidence="3">JCM 9140</strain>
    </source>
</reference>
<dbReference type="InterPro" id="IPR036374">
    <property type="entry name" value="OxRdtase_Mopterin-bd_sf"/>
</dbReference>
<evidence type="ECO:0000259" key="2">
    <source>
        <dbReference type="Pfam" id="PF00174"/>
    </source>
</evidence>
<dbReference type="GO" id="GO:0020037">
    <property type="term" value="F:heme binding"/>
    <property type="evidence" value="ECO:0007669"/>
    <property type="project" value="TreeGrafter"/>
</dbReference>
<dbReference type="STRING" id="1236970.JCM9140_3167"/>
<gene>
    <name evidence="3" type="ORF">JCM9140_3167</name>
</gene>
<dbReference type="PANTHER" id="PTHR19372:SF7">
    <property type="entry name" value="SULFITE OXIDASE, MITOCHONDRIAL"/>
    <property type="match status" value="1"/>
</dbReference>
<protein>
    <submittedName>
        <fullName evidence="3">Possible sulfite oxidase</fullName>
    </submittedName>
</protein>